<comment type="caution">
    <text evidence="1">The sequence shown here is derived from an EMBL/GenBank/DDBJ whole genome shotgun (WGS) entry which is preliminary data.</text>
</comment>
<reference evidence="2" key="1">
    <citation type="submission" date="2018-03" db="EMBL/GenBank/DDBJ databases">
        <authorList>
            <person name="Sun L."/>
            <person name="Liu H."/>
            <person name="Chen W."/>
            <person name="Huang K."/>
            <person name="Liu W."/>
            <person name="Gao X."/>
        </authorList>
    </citation>
    <scope>NUCLEOTIDE SEQUENCE [LARGE SCALE GENOMIC DNA]</scope>
    <source>
        <strain evidence="2">SH9</strain>
    </source>
</reference>
<dbReference type="InterPro" id="IPR023198">
    <property type="entry name" value="PGP-like_dom2"/>
</dbReference>
<sequence>MRLILFDLDGTLVDSQDAIVASHAEAFASLGLSPPDRRDVLALVGLSLRPTFETLVGPDGPVEQLADLYREAFRRRVSEPGYREALFEGADALVWALAVQPGDRLGIATGKSRRGVARILEAHGWTRLFATVQTADDAPSKPHPAMALQAMQEVGAEPAGTVLVGDTSYDMAMARAAGARAIGVGWGHHAPEALLAAGAERVVSDFGALAEALRDR</sequence>
<dbReference type="PANTHER" id="PTHR43434">
    <property type="entry name" value="PHOSPHOGLYCOLATE PHOSPHATASE"/>
    <property type="match status" value="1"/>
</dbReference>
<dbReference type="GO" id="GO:0006281">
    <property type="term" value="P:DNA repair"/>
    <property type="evidence" value="ECO:0007669"/>
    <property type="project" value="TreeGrafter"/>
</dbReference>
<protein>
    <submittedName>
        <fullName evidence="1">HAD family hydrolase</fullName>
    </submittedName>
</protein>
<dbReference type="InterPro" id="IPR041492">
    <property type="entry name" value="HAD_2"/>
</dbReference>
<dbReference type="NCBIfam" id="TIGR01549">
    <property type="entry name" value="HAD-SF-IA-v1"/>
    <property type="match status" value="1"/>
</dbReference>
<evidence type="ECO:0000313" key="2">
    <source>
        <dbReference type="Proteomes" id="UP000239772"/>
    </source>
</evidence>
<dbReference type="InterPro" id="IPR036412">
    <property type="entry name" value="HAD-like_sf"/>
</dbReference>
<dbReference type="Pfam" id="PF13419">
    <property type="entry name" value="HAD_2"/>
    <property type="match status" value="1"/>
</dbReference>
<dbReference type="Gene3D" id="3.40.50.1000">
    <property type="entry name" value="HAD superfamily/HAD-like"/>
    <property type="match status" value="1"/>
</dbReference>
<dbReference type="NCBIfam" id="TIGR01509">
    <property type="entry name" value="HAD-SF-IA-v3"/>
    <property type="match status" value="1"/>
</dbReference>
<dbReference type="AlphaFoldDB" id="A0A2T1HMY1"/>
<dbReference type="InterPro" id="IPR006439">
    <property type="entry name" value="HAD-SF_hydro_IA"/>
</dbReference>
<dbReference type="PANTHER" id="PTHR43434:SF24">
    <property type="entry name" value="HYDROLASE-RELATED"/>
    <property type="match status" value="1"/>
</dbReference>
<keyword evidence="1" id="KW-0378">Hydrolase</keyword>
<accession>A0A2T1HMY1</accession>
<dbReference type="SFLD" id="SFLDG01129">
    <property type="entry name" value="C1.5:_HAD__Beta-PGM__Phosphata"/>
    <property type="match status" value="1"/>
</dbReference>
<evidence type="ECO:0000313" key="1">
    <source>
        <dbReference type="EMBL" id="PSC02983.1"/>
    </source>
</evidence>
<dbReference type="RefSeq" id="WP_106339636.1">
    <property type="nucleotide sequence ID" value="NZ_PVZS01000033.1"/>
</dbReference>
<organism evidence="1 2">
    <name type="scientific">Alsobacter soli</name>
    <dbReference type="NCBI Taxonomy" id="2109933"/>
    <lineage>
        <taxon>Bacteria</taxon>
        <taxon>Pseudomonadati</taxon>
        <taxon>Pseudomonadota</taxon>
        <taxon>Alphaproteobacteria</taxon>
        <taxon>Hyphomicrobiales</taxon>
        <taxon>Alsobacteraceae</taxon>
        <taxon>Alsobacter</taxon>
    </lineage>
</organism>
<dbReference type="GO" id="GO:0008967">
    <property type="term" value="F:phosphoglycolate phosphatase activity"/>
    <property type="evidence" value="ECO:0007669"/>
    <property type="project" value="TreeGrafter"/>
</dbReference>
<dbReference type="SFLD" id="SFLDS00003">
    <property type="entry name" value="Haloacid_Dehalogenase"/>
    <property type="match status" value="1"/>
</dbReference>
<dbReference type="OrthoDB" id="9782449at2"/>
<dbReference type="EMBL" id="PVZS01000033">
    <property type="protein sequence ID" value="PSC02983.1"/>
    <property type="molecule type" value="Genomic_DNA"/>
</dbReference>
<dbReference type="InterPro" id="IPR050155">
    <property type="entry name" value="HAD-like_hydrolase_sf"/>
</dbReference>
<name>A0A2T1HMY1_9HYPH</name>
<gene>
    <name evidence="1" type="ORF">SLNSH_20955</name>
</gene>
<keyword evidence="2" id="KW-1185">Reference proteome</keyword>
<dbReference type="Gene3D" id="1.10.150.240">
    <property type="entry name" value="Putative phosphatase, domain 2"/>
    <property type="match status" value="1"/>
</dbReference>
<dbReference type="SFLD" id="SFLDG01135">
    <property type="entry name" value="C1.5.6:_HAD__Beta-PGM__Phospha"/>
    <property type="match status" value="1"/>
</dbReference>
<dbReference type="GO" id="GO:0005829">
    <property type="term" value="C:cytosol"/>
    <property type="evidence" value="ECO:0007669"/>
    <property type="project" value="TreeGrafter"/>
</dbReference>
<dbReference type="InterPro" id="IPR023214">
    <property type="entry name" value="HAD_sf"/>
</dbReference>
<dbReference type="Proteomes" id="UP000239772">
    <property type="component" value="Unassembled WGS sequence"/>
</dbReference>
<proteinExistence type="predicted"/>
<dbReference type="SUPFAM" id="SSF56784">
    <property type="entry name" value="HAD-like"/>
    <property type="match status" value="1"/>
</dbReference>